<protein>
    <submittedName>
        <fullName evidence="1">Uncharacterized protein</fullName>
    </submittedName>
</protein>
<reference evidence="1 2" key="1">
    <citation type="journal article" date="2021" name="Sci. Rep.">
        <title>Chromosome anchoring in Senegalese sole (Solea senegalensis) reveals sex-associated markers and genome rearrangements in flatfish.</title>
        <authorList>
            <person name="Guerrero-Cozar I."/>
            <person name="Gomez-Garrido J."/>
            <person name="Berbel C."/>
            <person name="Martinez-Blanch J.F."/>
            <person name="Alioto T."/>
            <person name="Claros M.G."/>
            <person name="Gagnaire P.A."/>
            <person name="Manchado M."/>
        </authorList>
    </citation>
    <scope>NUCLEOTIDE SEQUENCE [LARGE SCALE GENOMIC DNA]</scope>
    <source>
        <strain evidence="1">Sse05_10M</strain>
    </source>
</reference>
<dbReference type="Proteomes" id="UP000693946">
    <property type="component" value="Linkage Group LG12"/>
</dbReference>
<organism evidence="1 2">
    <name type="scientific">Solea senegalensis</name>
    <name type="common">Senegalese sole</name>
    <dbReference type="NCBI Taxonomy" id="28829"/>
    <lineage>
        <taxon>Eukaryota</taxon>
        <taxon>Metazoa</taxon>
        <taxon>Chordata</taxon>
        <taxon>Craniata</taxon>
        <taxon>Vertebrata</taxon>
        <taxon>Euteleostomi</taxon>
        <taxon>Actinopterygii</taxon>
        <taxon>Neopterygii</taxon>
        <taxon>Teleostei</taxon>
        <taxon>Neoteleostei</taxon>
        <taxon>Acanthomorphata</taxon>
        <taxon>Carangaria</taxon>
        <taxon>Pleuronectiformes</taxon>
        <taxon>Pleuronectoidei</taxon>
        <taxon>Soleidae</taxon>
        <taxon>Solea</taxon>
    </lineage>
</organism>
<dbReference type="AlphaFoldDB" id="A0AAV6SPX5"/>
<comment type="caution">
    <text evidence="1">The sequence shown here is derived from an EMBL/GenBank/DDBJ whole genome shotgun (WGS) entry which is preliminary data.</text>
</comment>
<proteinExistence type="predicted"/>
<name>A0AAV6SPX5_SOLSE</name>
<evidence type="ECO:0000313" key="2">
    <source>
        <dbReference type="Proteomes" id="UP000693946"/>
    </source>
</evidence>
<evidence type="ECO:0000313" key="1">
    <source>
        <dbReference type="EMBL" id="KAG7518788.1"/>
    </source>
</evidence>
<accession>A0AAV6SPX5</accession>
<keyword evidence="2" id="KW-1185">Reference proteome</keyword>
<sequence length="238" mass="26980">MQHCARCSCLTGLGRERRCPWRRGSLIKKMPVCKTAENVPQRKDLCIENSGAWMSRWRTWPVSQLVTTWLCGDVSWLPTLLLISKKYLYSMQSASYGQPVKSVARHYCMENIQQDNTTAIRCLHGSSSAKYQHICSEKTSLQFRFPVDRDAMISMEATGCMLKVFYLNKQHPLIDLQTKAVVGCDQLSQMKVTRLLHLYTVAFPFVSLSAGTEGMSLSADLPLGIWASQLCHLLKQPQ</sequence>
<dbReference type="EMBL" id="JAGKHQ010000004">
    <property type="protein sequence ID" value="KAG7518788.1"/>
    <property type="molecule type" value="Genomic_DNA"/>
</dbReference>
<gene>
    <name evidence="1" type="ORF">JOB18_043754</name>
</gene>